<dbReference type="InterPro" id="IPR018062">
    <property type="entry name" value="HTH_AraC-typ_CS"/>
</dbReference>
<evidence type="ECO:0000256" key="1">
    <source>
        <dbReference type="ARBA" id="ARBA00023015"/>
    </source>
</evidence>
<keyword evidence="2" id="KW-0238">DNA-binding</keyword>
<evidence type="ECO:0000256" key="2">
    <source>
        <dbReference type="ARBA" id="ARBA00023125"/>
    </source>
</evidence>
<dbReference type="Pfam" id="PF12833">
    <property type="entry name" value="HTH_18"/>
    <property type="match status" value="1"/>
</dbReference>
<dbReference type="InterPro" id="IPR020449">
    <property type="entry name" value="Tscrpt_reg_AraC-type_HTH"/>
</dbReference>
<accession>A0A1G4R1K3</accession>
<feature type="domain" description="HTH araC/xylS-type" evidence="4">
    <location>
        <begin position="191"/>
        <end position="289"/>
    </location>
</feature>
<evidence type="ECO:0000313" key="5">
    <source>
        <dbReference type="EMBL" id="SCW50089.1"/>
    </source>
</evidence>
<dbReference type="PRINTS" id="PR00032">
    <property type="entry name" value="HTHARAC"/>
</dbReference>
<dbReference type="Proteomes" id="UP000199542">
    <property type="component" value="Unassembled WGS sequence"/>
</dbReference>
<dbReference type="EMBL" id="FMTM01000002">
    <property type="protein sequence ID" value="SCW50089.1"/>
    <property type="molecule type" value="Genomic_DNA"/>
</dbReference>
<dbReference type="InterPro" id="IPR009057">
    <property type="entry name" value="Homeodomain-like_sf"/>
</dbReference>
<dbReference type="RefSeq" id="WP_092584786.1">
    <property type="nucleotide sequence ID" value="NZ_FMTM01000002.1"/>
</dbReference>
<evidence type="ECO:0000259" key="4">
    <source>
        <dbReference type="PROSITE" id="PS01124"/>
    </source>
</evidence>
<proteinExistence type="predicted"/>
<dbReference type="PANTHER" id="PTHR46796:SF14">
    <property type="entry name" value="TRANSCRIPTIONAL REGULATORY PROTEIN"/>
    <property type="match status" value="1"/>
</dbReference>
<dbReference type="PROSITE" id="PS01124">
    <property type="entry name" value="HTH_ARAC_FAMILY_2"/>
    <property type="match status" value="1"/>
</dbReference>
<dbReference type="InterPro" id="IPR018060">
    <property type="entry name" value="HTH_AraC"/>
</dbReference>
<name>A0A1G4R1K3_9HYPH</name>
<dbReference type="AlphaFoldDB" id="A0A1G4R1K3"/>
<evidence type="ECO:0000256" key="3">
    <source>
        <dbReference type="ARBA" id="ARBA00023163"/>
    </source>
</evidence>
<dbReference type="PROSITE" id="PS00041">
    <property type="entry name" value="HTH_ARAC_FAMILY_1"/>
    <property type="match status" value="1"/>
</dbReference>
<reference evidence="5 6" key="1">
    <citation type="submission" date="2016-10" db="EMBL/GenBank/DDBJ databases">
        <authorList>
            <person name="de Groot N.N."/>
        </authorList>
    </citation>
    <scope>NUCLEOTIDE SEQUENCE [LARGE SCALE GENOMIC DNA]</scope>
    <source>
        <strain evidence="5 6">CGMCC 1.3401</strain>
    </source>
</reference>
<evidence type="ECO:0000313" key="6">
    <source>
        <dbReference type="Proteomes" id="UP000199542"/>
    </source>
</evidence>
<dbReference type="PANTHER" id="PTHR46796">
    <property type="entry name" value="HTH-TYPE TRANSCRIPTIONAL ACTIVATOR RHAS-RELATED"/>
    <property type="match status" value="1"/>
</dbReference>
<keyword evidence="3" id="KW-0804">Transcription</keyword>
<dbReference type="GO" id="GO:0003700">
    <property type="term" value="F:DNA-binding transcription factor activity"/>
    <property type="evidence" value="ECO:0007669"/>
    <property type="project" value="InterPro"/>
</dbReference>
<protein>
    <submittedName>
        <fullName evidence="5">AraC family transcriptional regulator</fullName>
    </submittedName>
</protein>
<dbReference type="SUPFAM" id="SSF46689">
    <property type="entry name" value="Homeodomain-like"/>
    <property type="match status" value="2"/>
</dbReference>
<dbReference type="SMART" id="SM00342">
    <property type="entry name" value="HTH_ARAC"/>
    <property type="match status" value="1"/>
</dbReference>
<gene>
    <name evidence="5" type="ORF">SAMN02927900_02082</name>
</gene>
<dbReference type="Gene3D" id="1.10.10.60">
    <property type="entry name" value="Homeodomain-like"/>
    <property type="match status" value="1"/>
</dbReference>
<keyword evidence="1" id="KW-0805">Transcription regulation</keyword>
<dbReference type="InterPro" id="IPR050204">
    <property type="entry name" value="AraC_XylS_family_regulators"/>
</dbReference>
<organism evidence="5 6">
    <name type="scientific">Rhizobium mongolense subsp. loessense</name>
    <dbReference type="NCBI Taxonomy" id="158890"/>
    <lineage>
        <taxon>Bacteria</taxon>
        <taxon>Pseudomonadati</taxon>
        <taxon>Pseudomonadota</taxon>
        <taxon>Alphaproteobacteria</taxon>
        <taxon>Hyphomicrobiales</taxon>
        <taxon>Rhizobiaceae</taxon>
        <taxon>Rhizobium/Agrobacterium group</taxon>
        <taxon>Rhizobium</taxon>
    </lineage>
</organism>
<dbReference type="GO" id="GO:0043565">
    <property type="term" value="F:sequence-specific DNA binding"/>
    <property type="evidence" value="ECO:0007669"/>
    <property type="project" value="InterPro"/>
</dbReference>
<sequence length="294" mass="32653">MSSEPLFGAGKIRARDDRSEPLHRASWLDTAVTFDHRRWVCKDIELRWTAPRHVIVLTERGRTEQTRVSSDSGLVYDGQDRAGAITFVPAEAERYGVYREADLSYSALWIDPKADIPGCDGLARMPTMVNGNDPVMATLVSSLCADMVRGMRPDSAYIEHLVGLLAMRVAFLDGHVSSVYRLSPLNRRTLGRVDAFIDAQLQSDISLRDLAAVANMPVDTFARRFKAAAGMAPYAYVLERRITRAETLLRTTSLPLGNLALALGFASQSHFTSTFRRLRGTTPKAYRTEFLPGS</sequence>